<comment type="caution">
    <text evidence="3">The sequence shown here is derived from an EMBL/GenBank/DDBJ whole genome shotgun (WGS) entry which is preliminary data.</text>
</comment>
<feature type="region of interest" description="Disordered" evidence="1">
    <location>
        <begin position="80"/>
        <end position="117"/>
    </location>
</feature>
<accession>A0AAN9EAR7</accession>
<proteinExistence type="predicted"/>
<reference evidence="3 4" key="1">
    <citation type="submission" date="2024-01" db="EMBL/GenBank/DDBJ databases">
        <title>The genomes of 5 underutilized Papilionoideae crops provide insights into root nodulation and disease resistanc.</title>
        <authorList>
            <person name="Yuan L."/>
        </authorList>
    </citation>
    <scope>NUCLEOTIDE SEQUENCE [LARGE SCALE GENOMIC DNA]</scope>
    <source>
        <strain evidence="3">ZHUSHIDOU_FW_LH</strain>
        <tissue evidence="3">Leaf</tissue>
    </source>
</reference>
<gene>
    <name evidence="3" type="ORF">RIF29_35761</name>
</gene>
<evidence type="ECO:0000256" key="1">
    <source>
        <dbReference type="SAM" id="MobiDB-lite"/>
    </source>
</evidence>
<feature type="compositionally biased region" description="Polar residues" evidence="1">
    <location>
        <begin position="1"/>
        <end position="16"/>
    </location>
</feature>
<keyword evidence="2" id="KW-0472">Membrane</keyword>
<feature type="region of interest" description="Disordered" evidence="1">
    <location>
        <begin position="1"/>
        <end position="28"/>
    </location>
</feature>
<feature type="transmembrane region" description="Helical" evidence="2">
    <location>
        <begin position="31"/>
        <end position="51"/>
    </location>
</feature>
<dbReference type="EMBL" id="JAYWIO010000007">
    <property type="protein sequence ID" value="KAK7252056.1"/>
    <property type="molecule type" value="Genomic_DNA"/>
</dbReference>
<evidence type="ECO:0000256" key="2">
    <source>
        <dbReference type="SAM" id="Phobius"/>
    </source>
</evidence>
<dbReference type="AlphaFoldDB" id="A0AAN9EAR7"/>
<dbReference type="Proteomes" id="UP001372338">
    <property type="component" value="Unassembled WGS sequence"/>
</dbReference>
<dbReference type="PANTHER" id="PTHR33429:SF2">
    <property type="entry name" value="OS01G0888850 PROTEIN"/>
    <property type="match status" value="1"/>
</dbReference>
<evidence type="ECO:0000313" key="4">
    <source>
        <dbReference type="Proteomes" id="UP001372338"/>
    </source>
</evidence>
<name>A0AAN9EAR7_CROPI</name>
<keyword evidence="2" id="KW-0812">Transmembrane</keyword>
<protein>
    <submittedName>
        <fullName evidence="3">Uncharacterized protein</fullName>
    </submittedName>
</protein>
<evidence type="ECO:0000313" key="3">
    <source>
        <dbReference type="EMBL" id="KAK7252056.1"/>
    </source>
</evidence>
<sequence>MSSPIVPTPLVQQPTEMTHHSDTTHPGHGSVGPAIAVIAVILVLGIIAGFIGRLCSGRRVMGRGGYDMERWVETKCSSCLDGGLAPPPPPAPPVTNAGEGAPPVVGPQEGEQGHGGN</sequence>
<dbReference type="PANTHER" id="PTHR33429">
    <property type="entry name" value="OS02G0708000 PROTEIN-RELATED"/>
    <property type="match status" value="1"/>
</dbReference>
<organism evidence="3 4">
    <name type="scientific">Crotalaria pallida</name>
    <name type="common">Smooth rattlebox</name>
    <name type="synonym">Crotalaria striata</name>
    <dbReference type="NCBI Taxonomy" id="3830"/>
    <lineage>
        <taxon>Eukaryota</taxon>
        <taxon>Viridiplantae</taxon>
        <taxon>Streptophyta</taxon>
        <taxon>Embryophyta</taxon>
        <taxon>Tracheophyta</taxon>
        <taxon>Spermatophyta</taxon>
        <taxon>Magnoliopsida</taxon>
        <taxon>eudicotyledons</taxon>
        <taxon>Gunneridae</taxon>
        <taxon>Pentapetalae</taxon>
        <taxon>rosids</taxon>
        <taxon>fabids</taxon>
        <taxon>Fabales</taxon>
        <taxon>Fabaceae</taxon>
        <taxon>Papilionoideae</taxon>
        <taxon>50 kb inversion clade</taxon>
        <taxon>genistoids sensu lato</taxon>
        <taxon>core genistoids</taxon>
        <taxon>Crotalarieae</taxon>
        <taxon>Crotalaria</taxon>
    </lineage>
</organism>
<keyword evidence="2" id="KW-1133">Transmembrane helix</keyword>
<keyword evidence="4" id="KW-1185">Reference proteome</keyword>